<protein>
    <submittedName>
        <fullName evidence="2">Sel1 repeat family protein</fullName>
    </submittedName>
</protein>
<feature type="compositionally biased region" description="Low complexity" evidence="1">
    <location>
        <begin position="425"/>
        <end position="439"/>
    </location>
</feature>
<keyword evidence="3" id="KW-1185">Reference proteome</keyword>
<dbReference type="RefSeq" id="WP_107244182.1">
    <property type="nucleotide sequence ID" value="NZ_PYMJ01000023.1"/>
</dbReference>
<sequence>MPDFSMWLGLLGVPLIWGVVRYSFVVKKNEEQAKQQAFKDERYRLVLEKAKIAEREEKIFKAQTGHVLSQLSLGKEYELTNIREALNWYNKAAVLDNDIGQNAMARLSRADIDDPDGEAKSLYWEAVVKAKRKDEAALFTLGKFFIQGSGVEPDIDVGIENIIASAEMEYVPAQLFLGDWYVAESNSLKEPHCAFAWRLRAAKNNDIKGFIKTAYCYQSGIGIEKNRIYAIYWLERAAEQGNSEAQYLAAQMHLGSNANDAAVAYIWFSIAYASGYKDAKKSRDEVVQHIGIESILNIQNVAKSMYKALRVQPVVSHSLIHLLDQVYGRAGYQPTDEELNQIILDCTQQGNMLPETEPTKEIVTDIPIIPMFAAESVKPSSVVTKSANVTTNAVVTKSANVTTNAVVTKSAEVTTSGQVAEKNETATSQYQQQSWASSWDSLANETEEKAASK</sequence>
<evidence type="ECO:0000256" key="1">
    <source>
        <dbReference type="SAM" id="MobiDB-lite"/>
    </source>
</evidence>
<dbReference type="PANTHER" id="PTHR11102">
    <property type="entry name" value="SEL-1-LIKE PROTEIN"/>
    <property type="match status" value="1"/>
</dbReference>
<name>A0A2T3JBJ0_9GAMM</name>
<dbReference type="Pfam" id="PF08238">
    <property type="entry name" value="Sel1"/>
    <property type="match status" value="4"/>
</dbReference>
<dbReference type="OrthoDB" id="6114904at2"/>
<proteinExistence type="predicted"/>
<comment type="caution">
    <text evidence="2">The sequence shown here is derived from an EMBL/GenBank/DDBJ whole genome shotgun (WGS) entry which is preliminary data.</text>
</comment>
<dbReference type="EMBL" id="PYMJ01000023">
    <property type="protein sequence ID" value="PSU46199.1"/>
    <property type="molecule type" value="Genomic_DNA"/>
</dbReference>
<feature type="region of interest" description="Disordered" evidence="1">
    <location>
        <begin position="415"/>
        <end position="453"/>
    </location>
</feature>
<evidence type="ECO:0000313" key="2">
    <source>
        <dbReference type="EMBL" id="PSU46199.1"/>
    </source>
</evidence>
<dbReference type="PANTHER" id="PTHR11102:SF160">
    <property type="entry name" value="ERAD-ASSOCIATED E3 UBIQUITIN-PROTEIN LIGASE COMPONENT HRD3"/>
    <property type="match status" value="1"/>
</dbReference>
<gene>
    <name evidence="2" type="ORF">C9J12_19195</name>
</gene>
<dbReference type="Gene3D" id="1.25.40.10">
    <property type="entry name" value="Tetratricopeptide repeat domain"/>
    <property type="match status" value="1"/>
</dbReference>
<evidence type="ECO:0000313" key="3">
    <source>
        <dbReference type="Proteomes" id="UP000240987"/>
    </source>
</evidence>
<dbReference type="SMART" id="SM00671">
    <property type="entry name" value="SEL1"/>
    <property type="match status" value="5"/>
</dbReference>
<organism evidence="2 3">
    <name type="scientific">Photobacterium frigidiphilum</name>
    <dbReference type="NCBI Taxonomy" id="264736"/>
    <lineage>
        <taxon>Bacteria</taxon>
        <taxon>Pseudomonadati</taxon>
        <taxon>Pseudomonadota</taxon>
        <taxon>Gammaproteobacteria</taxon>
        <taxon>Vibrionales</taxon>
        <taxon>Vibrionaceae</taxon>
        <taxon>Photobacterium</taxon>
    </lineage>
</organism>
<dbReference type="InterPro" id="IPR050767">
    <property type="entry name" value="Sel1_AlgK"/>
</dbReference>
<accession>A0A2T3JBJ0</accession>
<dbReference type="Proteomes" id="UP000240987">
    <property type="component" value="Unassembled WGS sequence"/>
</dbReference>
<dbReference type="InterPro" id="IPR011990">
    <property type="entry name" value="TPR-like_helical_dom_sf"/>
</dbReference>
<reference evidence="2 3" key="1">
    <citation type="submission" date="2018-01" db="EMBL/GenBank/DDBJ databases">
        <title>Whole genome sequencing of Histamine producing bacteria.</title>
        <authorList>
            <person name="Butler K."/>
        </authorList>
    </citation>
    <scope>NUCLEOTIDE SEQUENCE [LARGE SCALE GENOMIC DNA]</scope>
    <source>
        <strain evidence="2 3">JCM 12947</strain>
    </source>
</reference>
<dbReference type="InterPro" id="IPR006597">
    <property type="entry name" value="Sel1-like"/>
</dbReference>
<dbReference type="SUPFAM" id="SSF81901">
    <property type="entry name" value="HCP-like"/>
    <property type="match status" value="1"/>
</dbReference>
<dbReference type="AlphaFoldDB" id="A0A2T3JBJ0"/>